<dbReference type="EMBL" id="BARW01006249">
    <property type="protein sequence ID" value="GAI87396.1"/>
    <property type="molecule type" value="Genomic_DNA"/>
</dbReference>
<organism evidence="3">
    <name type="scientific">marine sediment metagenome</name>
    <dbReference type="NCBI Taxonomy" id="412755"/>
    <lineage>
        <taxon>unclassified sequences</taxon>
        <taxon>metagenomes</taxon>
        <taxon>ecological metagenomes</taxon>
    </lineage>
</organism>
<accession>X1T7M6</accession>
<dbReference type="Pfam" id="PF00188">
    <property type="entry name" value="CAP"/>
    <property type="match status" value="1"/>
</dbReference>
<name>X1T7M6_9ZZZZ</name>
<gene>
    <name evidence="3" type="ORF">S12H4_13118</name>
</gene>
<feature type="non-terminal residue" evidence="3">
    <location>
        <position position="161"/>
    </location>
</feature>
<dbReference type="InterPro" id="IPR014044">
    <property type="entry name" value="CAP_dom"/>
</dbReference>
<dbReference type="Gene3D" id="3.40.33.10">
    <property type="entry name" value="CAP"/>
    <property type="match status" value="1"/>
</dbReference>
<evidence type="ECO:0000256" key="1">
    <source>
        <dbReference type="SAM" id="MobiDB-lite"/>
    </source>
</evidence>
<sequence>MKMSLIRPRRTNRDFNRAKIILIVCFYLLSCGYGWASNKTATFSESDQILTFLVDRPCSVVIYLGDTPKILLFYKDQFPCNFEEENEKEEFQSKSRQIALEIFDLINRERIKNKLLPLEWNEKVCNVAEDHSADMEKRGYFEHKSPGDSTLKDRLHERANS</sequence>
<dbReference type="PANTHER" id="PTHR31157">
    <property type="entry name" value="SCP DOMAIN-CONTAINING PROTEIN"/>
    <property type="match status" value="1"/>
</dbReference>
<evidence type="ECO:0000313" key="3">
    <source>
        <dbReference type="EMBL" id="GAI87396.1"/>
    </source>
</evidence>
<dbReference type="AlphaFoldDB" id="X1T7M6"/>
<feature type="region of interest" description="Disordered" evidence="1">
    <location>
        <begin position="136"/>
        <end position="161"/>
    </location>
</feature>
<comment type="caution">
    <text evidence="3">The sequence shown here is derived from an EMBL/GenBank/DDBJ whole genome shotgun (WGS) entry which is preliminary data.</text>
</comment>
<reference evidence="3" key="1">
    <citation type="journal article" date="2014" name="Front. Microbiol.">
        <title>High frequency of phylogenetically diverse reductive dehalogenase-homologous genes in deep subseafloor sedimentary metagenomes.</title>
        <authorList>
            <person name="Kawai M."/>
            <person name="Futagami T."/>
            <person name="Toyoda A."/>
            <person name="Takaki Y."/>
            <person name="Nishi S."/>
            <person name="Hori S."/>
            <person name="Arai W."/>
            <person name="Tsubouchi T."/>
            <person name="Morono Y."/>
            <person name="Uchiyama I."/>
            <person name="Ito T."/>
            <person name="Fujiyama A."/>
            <person name="Inagaki F."/>
            <person name="Takami H."/>
        </authorList>
    </citation>
    <scope>NUCLEOTIDE SEQUENCE</scope>
    <source>
        <strain evidence="3">Expedition CK06-06</strain>
    </source>
</reference>
<protein>
    <recommendedName>
        <fullName evidence="2">SCP domain-containing protein</fullName>
    </recommendedName>
</protein>
<proteinExistence type="predicted"/>
<dbReference type="SUPFAM" id="SSF55797">
    <property type="entry name" value="PR-1-like"/>
    <property type="match status" value="1"/>
</dbReference>
<dbReference type="CDD" id="cd05379">
    <property type="entry name" value="CAP_bacterial"/>
    <property type="match status" value="1"/>
</dbReference>
<feature type="domain" description="SCP" evidence="2">
    <location>
        <begin position="103"/>
        <end position="154"/>
    </location>
</feature>
<dbReference type="PANTHER" id="PTHR31157:SF1">
    <property type="entry name" value="SCP DOMAIN-CONTAINING PROTEIN"/>
    <property type="match status" value="1"/>
</dbReference>
<evidence type="ECO:0000259" key="2">
    <source>
        <dbReference type="Pfam" id="PF00188"/>
    </source>
</evidence>
<dbReference type="InterPro" id="IPR035940">
    <property type="entry name" value="CAP_sf"/>
</dbReference>